<accession>A0A0E9T9G9</accession>
<dbReference type="EMBL" id="GBXM01058263">
    <property type="protein sequence ID" value="JAH50314.1"/>
    <property type="molecule type" value="Transcribed_RNA"/>
</dbReference>
<reference evidence="1" key="1">
    <citation type="submission" date="2014-11" db="EMBL/GenBank/DDBJ databases">
        <authorList>
            <person name="Amaro Gonzalez C."/>
        </authorList>
    </citation>
    <scope>NUCLEOTIDE SEQUENCE</scope>
</reference>
<evidence type="ECO:0000313" key="1">
    <source>
        <dbReference type="EMBL" id="JAH50314.1"/>
    </source>
</evidence>
<sequence>MLHRRVLSVKQSLQLLFSLHTAEETIVEMSASDSCFSSS</sequence>
<name>A0A0E9T9G9_ANGAN</name>
<proteinExistence type="predicted"/>
<organism evidence="1">
    <name type="scientific">Anguilla anguilla</name>
    <name type="common">European freshwater eel</name>
    <name type="synonym">Muraena anguilla</name>
    <dbReference type="NCBI Taxonomy" id="7936"/>
    <lineage>
        <taxon>Eukaryota</taxon>
        <taxon>Metazoa</taxon>
        <taxon>Chordata</taxon>
        <taxon>Craniata</taxon>
        <taxon>Vertebrata</taxon>
        <taxon>Euteleostomi</taxon>
        <taxon>Actinopterygii</taxon>
        <taxon>Neopterygii</taxon>
        <taxon>Teleostei</taxon>
        <taxon>Anguilliformes</taxon>
        <taxon>Anguillidae</taxon>
        <taxon>Anguilla</taxon>
    </lineage>
</organism>
<protein>
    <submittedName>
        <fullName evidence="1">Uncharacterized protein</fullName>
    </submittedName>
</protein>
<dbReference type="AlphaFoldDB" id="A0A0E9T9G9"/>
<reference evidence="1" key="2">
    <citation type="journal article" date="2015" name="Fish Shellfish Immunol.">
        <title>Early steps in the European eel (Anguilla anguilla)-Vibrio vulnificus interaction in the gills: Role of the RtxA13 toxin.</title>
        <authorList>
            <person name="Callol A."/>
            <person name="Pajuelo D."/>
            <person name="Ebbesson L."/>
            <person name="Teles M."/>
            <person name="MacKenzie S."/>
            <person name="Amaro C."/>
        </authorList>
    </citation>
    <scope>NUCLEOTIDE SEQUENCE</scope>
</reference>